<evidence type="ECO:0000313" key="2">
    <source>
        <dbReference type="Proteomes" id="UP000540685"/>
    </source>
</evidence>
<reference evidence="1 2" key="1">
    <citation type="submission" date="2020-08" db="EMBL/GenBank/DDBJ databases">
        <title>Sequencing the genomes of 1000 actinobacteria strains.</title>
        <authorList>
            <person name="Klenk H.-P."/>
        </authorList>
    </citation>
    <scope>NUCLEOTIDE SEQUENCE [LARGE SCALE GENOMIC DNA]</scope>
    <source>
        <strain evidence="1 2">DSM 46887</strain>
    </source>
</reference>
<proteinExistence type="predicted"/>
<dbReference type="AlphaFoldDB" id="A0A7W9IFT1"/>
<organism evidence="1 2">
    <name type="scientific">Streptosporangium becharense</name>
    <dbReference type="NCBI Taxonomy" id="1816182"/>
    <lineage>
        <taxon>Bacteria</taxon>
        <taxon>Bacillati</taxon>
        <taxon>Actinomycetota</taxon>
        <taxon>Actinomycetes</taxon>
        <taxon>Streptosporangiales</taxon>
        <taxon>Streptosporangiaceae</taxon>
        <taxon>Streptosporangium</taxon>
    </lineage>
</organism>
<evidence type="ECO:0000313" key="1">
    <source>
        <dbReference type="EMBL" id="MBB5819934.1"/>
    </source>
</evidence>
<name>A0A7W9IFT1_9ACTN</name>
<dbReference type="Proteomes" id="UP000540685">
    <property type="component" value="Unassembled WGS sequence"/>
</dbReference>
<accession>A0A7W9IFT1</accession>
<comment type="caution">
    <text evidence="1">The sequence shown here is derived from an EMBL/GenBank/DDBJ whole genome shotgun (WGS) entry which is preliminary data.</text>
</comment>
<sequence>MTSVNAWKPESGATAALPTLAKHTDMQSYARARVEMGEEA</sequence>
<keyword evidence="2" id="KW-1185">Reference proteome</keyword>
<gene>
    <name evidence="1" type="ORF">F4562_002996</name>
</gene>
<dbReference type="EMBL" id="JACHMP010000001">
    <property type="protein sequence ID" value="MBB5819934.1"/>
    <property type="molecule type" value="Genomic_DNA"/>
</dbReference>
<protein>
    <submittedName>
        <fullName evidence="1">Uncharacterized protein</fullName>
    </submittedName>
</protein>